<feature type="signal peptide" evidence="2">
    <location>
        <begin position="1"/>
        <end position="32"/>
    </location>
</feature>
<evidence type="ECO:0000259" key="3">
    <source>
        <dbReference type="Pfam" id="PF00496"/>
    </source>
</evidence>
<dbReference type="InterPro" id="IPR000914">
    <property type="entry name" value="SBP_5_dom"/>
</dbReference>
<evidence type="ECO:0000313" key="5">
    <source>
        <dbReference type="Proteomes" id="UP000019028"/>
    </source>
</evidence>
<dbReference type="Proteomes" id="UP000019028">
    <property type="component" value="Chromosome"/>
</dbReference>
<keyword evidence="2" id="KW-0732">Signal</keyword>
<dbReference type="Pfam" id="PF00496">
    <property type="entry name" value="SBP_bac_5"/>
    <property type="match status" value="1"/>
</dbReference>
<reference evidence="4 5" key="1">
    <citation type="journal article" date="2014" name="Genome Biol. Evol.">
        <title>Genome degeneration and adaptation in a nascent stage of symbiosis.</title>
        <authorList>
            <person name="Oakeson K.F."/>
            <person name="Gil R."/>
            <person name="Clayton A.L."/>
            <person name="Dunn D.M."/>
            <person name="von Niederhausern A.C."/>
            <person name="Hamil C."/>
            <person name="Aoyagi A."/>
            <person name="Duval B."/>
            <person name="Baca A."/>
            <person name="Silva F.J."/>
            <person name="Vallier A."/>
            <person name="Jackson D.G."/>
            <person name="Latorre A."/>
            <person name="Weiss R.B."/>
            <person name="Heddi A."/>
            <person name="Moya A."/>
            <person name="Dale C."/>
        </authorList>
    </citation>
    <scope>NUCLEOTIDE SEQUENCE [LARGE SCALE GENOMIC DNA]</scope>
    <source>
        <strain evidence="4 5">HS1</strain>
    </source>
</reference>
<dbReference type="HOGENOM" id="CLU_017028_7_0_6"/>
<dbReference type="Gene3D" id="3.10.105.10">
    <property type="entry name" value="Dipeptide-binding Protein, Domain 3"/>
    <property type="match status" value="1"/>
</dbReference>
<organism evidence="4 5">
    <name type="scientific">Sodalis praecaptivus</name>
    <dbReference type="NCBI Taxonomy" id="1239307"/>
    <lineage>
        <taxon>Bacteria</taxon>
        <taxon>Pseudomonadati</taxon>
        <taxon>Pseudomonadota</taxon>
        <taxon>Gammaproteobacteria</taxon>
        <taxon>Enterobacterales</taxon>
        <taxon>Bruguierivoracaceae</taxon>
        <taxon>Sodalis</taxon>
    </lineage>
</organism>
<feature type="region of interest" description="Disordered" evidence="1">
    <location>
        <begin position="30"/>
        <end position="58"/>
    </location>
</feature>
<dbReference type="Gene3D" id="3.40.190.10">
    <property type="entry name" value="Periplasmic binding protein-like II"/>
    <property type="match status" value="1"/>
</dbReference>
<dbReference type="PATRIC" id="fig|1239307.3.peg.2076"/>
<evidence type="ECO:0000256" key="1">
    <source>
        <dbReference type="SAM" id="MobiDB-lite"/>
    </source>
</evidence>
<feature type="chain" id="PRO_5004790062" evidence="2">
    <location>
        <begin position="33"/>
        <end position="680"/>
    </location>
</feature>
<feature type="domain" description="Solute-binding protein family 5" evidence="3">
    <location>
        <begin position="213"/>
        <end position="591"/>
    </location>
</feature>
<gene>
    <name evidence="4" type="primary">sapA</name>
    <name evidence="4" type="ORF">Sant_1889</name>
</gene>
<keyword evidence="5" id="KW-1185">Reference proteome</keyword>
<sequence length="680" mass="73797">MSTQSDYSLTRAAVTLLAALLLTAGTAREAGAAGSQSGGDNVTGSGIPAARAPNAAQRRAGAVPADAAFKPADMAVEVAAKSAGMTVDDAANSTDVAVNATAKSTGMTANATAKSAGVAVDDAAKPQVLATEAASEPDVVAAGAGPDAAPVTPRLNAAPAPLPPIRQSGFVYCVSGMVTTFNPQMASSGVTVDTLSAQLYDRLLAVDPYTYRLIPELAQRWEVLDNGATYRFHLRKNIAFQRTAWFTPTRTLNADDVVFSFARMFDVHHPWHAVNGGDYPYFDSLQFPQTVQSVKRIDNDTVEFRLESPDASFLWHLATHYAPVLSAEYADRLTASGHQEQLDRLPVGTGPFMLNEYHSGQFIRLTRHEHYWRGKPRMAQVVIDLSSGGIGRLSRLLTGECDVLAYPAASQLSILRDDPRLRLTLRPGMNIAYLAFNTRKPPLNDVRLRHAIALAINNPRLMQSIYYGTAETAASLLPRASWAYDNDARVTEYNPAKARALLRELGKPSLQLNLLVPTASQSYNPSPLKTAELIQADLAQVGIRLTIIPVEGRFQEARLTAVNHDMTLSGWSTDSNDPDSFFRPLLSCAAIGSQTNYARWCDPAFDALLHRALFSQQLASRIDAYHEAQRMLAQQLPVLPLASSLRLQAYRYGIRGLVLSPFGNASFAGVYRDERQEQTP</sequence>
<dbReference type="CDD" id="cd08493">
    <property type="entry name" value="PBP2_DppA_like"/>
    <property type="match status" value="1"/>
</dbReference>
<dbReference type="GO" id="GO:0015833">
    <property type="term" value="P:peptide transport"/>
    <property type="evidence" value="ECO:0007669"/>
    <property type="project" value="TreeGrafter"/>
</dbReference>
<dbReference type="NCBIfam" id="NF011689">
    <property type="entry name" value="PRK15109.1"/>
    <property type="match status" value="1"/>
</dbReference>
<dbReference type="Gene3D" id="3.90.76.10">
    <property type="entry name" value="Dipeptide-binding Protein, Domain 1"/>
    <property type="match status" value="1"/>
</dbReference>
<dbReference type="PANTHER" id="PTHR30290:SF28">
    <property type="entry name" value="ABC TRANSPORTER PERIPLASMIC-BINDING PROTEIN SAPA-RELATED"/>
    <property type="match status" value="1"/>
</dbReference>
<dbReference type="AlphaFoldDB" id="W0HT06"/>
<dbReference type="GO" id="GO:1904680">
    <property type="term" value="F:peptide transmembrane transporter activity"/>
    <property type="evidence" value="ECO:0007669"/>
    <property type="project" value="TreeGrafter"/>
</dbReference>
<dbReference type="EMBL" id="CP006569">
    <property type="protein sequence ID" value="AHF76941.1"/>
    <property type="molecule type" value="Genomic_DNA"/>
</dbReference>
<dbReference type="PANTHER" id="PTHR30290">
    <property type="entry name" value="PERIPLASMIC BINDING COMPONENT OF ABC TRANSPORTER"/>
    <property type="match status" value="1"/>
</dbReference>
<feature type="compositionally biased region" description="Low complexity" evidence="1">
    <location>
        <begin position="49"/>
        <end position="58"/>
    </location>
</feature>
<dbReference type="KEGG" id="sod:Sant_1889"/>
<name>W0HT06_9GAMM</name>
<evidence type="ECO:0000313" key="4">
    <source>
        <dbReference type="EMBL" id="AHF76941.1"/>
    </source>
</evidence>
<dbReference type="FunFam" id="3.90.76.10:FF:000005">
    <property type="entry name" value="Peptide ABC transporter substrate-binding protein SapA"/>
    <property type="match status" value="1"/>
</dbReference>
<protein>
    <submittedName>
        <fullName evidence="4">Peptide ABC transporter periplasmic component</fullName>
    </submittedName>
</protein>
<evidence type="ECO:0000256" key="2">
    <source>
        <dbReference type="SAM" id="SignalP"/>
    </source>
</evidence>
<dbReference type="InterPro" id="IPR039424">
    <property type="entry name" value="SBP_5"/>
</dbReference>
<dbReference type="SUPFAM" id="SSF53850">
    <property type="entry name" value="Periplasmic binding protein-like II"/>
    <property type="match status" value="1"/>
</dbReference>
<accession>W0HT06</accession>
<proteinExistence type="predicted"/>